<evidence type="ECO:0000256" key="13">
    <source>
        <dbReference type="SAM" id="Phobius"/>
    </source>
</evidence>
<feature type="binding site" evidence="8">
    <location>
        <position position="740"/>
    </location>
    <ligand>
        <name>AMP</name>
        <dbReference type="ChEBI" id="CHEBI:456215"/>
    </ligand>
</feature>
<dbReference type="InterPro" id="IPR023174">
    <property type="entry name" value="PDEase_CS"/>
</dbReference>
<feature type="domain" description="PDEase" evidence="14">
    <location>
        <begin position="433"/>
        <end position="786"/>
    </location>
</feature>
<reference evidence="16" key="1">
    <citation type="submission" date="2016-05" db="EMBL/GenBank/DDBJ databases">
        <authorList>
            <person name="Naeem Raeece"/>
        </authorList>
    </citation>
    <scope>NUCLEOTIDE SEQUENCE [LARGE SCALE GENOMIC DNA]</scope>
</reference>
<comment type="similarity">
    <text evidence="10">Belongs to the cyclic nucleotide phosphodiesterase family.</text>
</comment>
<evidence type="ECO:0000256" key="12">
    <source>
        <dbReference type="SAM" id="MobiDB-lite"/>
    </source>
</evidence>
<dbReference type="EC" id="3.1.4.-" evidence="10"/>
<dbReference type="FunFam" id="3.40.190.10:FF:000086">
    <property type="entry name" value="Probable porphobilinogen deaminase"/>
    <property type="match status" value="1"/>
</dbReference>
<dbReference type="Gene3D" id="3.40.190.10">
    <property type="entry name" value="Periplasmic binding protein-like II"/>
    <property type="match status" value="2"/>
</dbReference>
<feature type="binding site" evidence="8">
    <location>
        <begin position="536"/>
        <end position="540"/>
    </location>
    <ligand>
        <name>AMP</name>
        <dbReference type="ChEBI" id="CHEBI:456215"/>
    </ligand>
</feature>
<dbReference type="PANTHER" id="PTHR11557">
    <property type="entry name" value="PORPHOBILINOGEN DEAMINASE"/>
    <property type="match status" value="1"/>
</dbReference>
<evidence type="ECO:0000256" key="6">
    <source>
        <dbReference type="ARBA" id="ARBA00048169"/>
    </source>
</evidence>
<keyword evidence="9 10" id="KW-0479">Metal-binding</keyword>
<evidence type="ECO:0000256" key="2">
    <source>
        <dbReference type="ARBA" id="ARBA00004735"/>
    </source>
</evidence>
<dbReference type="InterPro" id="IPR002073">
    <property type="entry name" value="PDEase_catalytic_dom"/>
</dbReference>
<name>A0A1A8WWN0_PLAOA</name>
<feature type="binding site" evidence="9">
    <location>
        <position position="577"/>
    </location>
    <ligand>
        <name>Zn(2+)</name>
        <dbReference type="ChEBI" id="CHEBI:29105"/>
        <label>1</label>
    </ligand>
</feature>
<evidence type="ECO:0000313" key="16">
    <source>
        <dbReference type="Proteomes" id="UP000078546"/>
    </source>
</evidence>
<dbReference type="InterPro" id="IPR022418">
    <property type="entry name" value="Porphobilinogen_deaminase_C"/>
</dbReference>
<keyword evidence="10" id="KW-0378">Hydrolase</keyword>
<evidence type="ECO:0000256" key="9">
    <source>
        <dbReference type="PIRSR" id="PIRSR623088-3"/>
    </source>
</evidence>
<dbReference type="SUPFAM" id="SSF53850">
    <property type="entry name" value="Periplasmic binding protein-like II"/>
    <property type="match status" value="1"/>
</dbReference>
<evidence type="ECO:0000313" key="15">
    <source>
        <dbReference type="EMBL" id="SBS97368.1"/>
    </source>
</evidence>
<dbReference type="Pfam" id="PF01379">
    <property type="entry name" value="Porphobil_deam"/>
    <property type="match status" value="1"/>
</dbReference>
<evidence type="ECO:0000259" key="14">
    <source>
        <dbReference type="PROSITE" id="PS51845"/>
    </source>
</evidence>
<dbReference type="EMBL" id="FLQV01000693">
    <property type="protein sequence ID" value="SBS97368.1"/>
    <property type="molecule type" value="Genomic_DNA"/>
</dbReference>
<accession>A0A1A8WWN0</accession>
<keyword evidence="4" id="KW-0808">Transferase</keyword>
<dbReference type="GO" id="GO:0007165">
    <property type="term" value="P:signal transduction"/>
    <property type="evidence" value="ECO:0007669"/>
    <property type="project" value="InterPro"/>
</dbReference>
<dbReference type="GO" id="GO:0046872">
    <property type="term" value="F:metal ion binding"/>
    <property type="evidence" value="ECO:0007669"/>
    <property type="project" value="UniProtKB-KW"/>
</dbReference>
<evidence type="ECO:0000256" key="7">
    <source>
        <dbReference type="PIRSR" id="PIRSR623088-1"/>
    </source>
</evidence>
<keyword evidence="5" id="KW-0627">Porphyrin biosynthesis</keyword>
<dbReference type="Pfam" id="PF00233">
    <property type="entry name" value="PDEase_I"/>
    <property type="match status" value="1"/>
</dbReference>
<dbReference type="GO" id="GO:0005737">
    <property type="term" value="C:cytoplasm"/>
    <property type="evidence" value="ECO:0007669"/>
    <property type="project" value="TreeGrafter"/>
</dbReference>
<dbReference type="GO" id="GO:0006783">
    <property type="term" value="P:heme biosynthetic process"/>
    <property type="evidence" value="ECO:0007669"/>
    <property type="project" value="TreeGrafter"/>
</dbReference>
<dbReference type="InterPro" id="IPR036971">
    <property type="entry name" value="PDEase_catalytic_dom_sf"/>
</dbReference>
<protein>
    <recommendedName>
        <fullName evidence="10">Phosphodiesterase</fullName>
        <ecNumber evidence="10">3.1.4.-</ecNumber>
    </recommendedName>
</protein>
<dbReference type="SUPFAM" id="SSF109604">
    <property type="entry name" value="HD-domain/PDEase-like"/>
    <property type="match status" value="1"/>
</dbReference>
<gene>
    <name evidence="15" type="ORF">POVCU1_037640</name>
</gene>
<dbReference type="GO" id="GO:0004114">
    <property type="term" value="F:3',5'-cyclic-nucleotide phosphodiesterase activity"/>
    <property type="evidence" value="ECO:0007669"/>
    <property type="project" value="InterPro"/>
</dbReference>
<feature type="binding site" evidence="8">
    <location>
        <position position="577"/>
    </location>
    <ligand>
        <name>AMP</name>
        <dbReference type="ChEBI" id="CHEBI:456215"/>
    </ligand>
</feature>
<dbReference type="CDD" id="cd00077">
    <property type="entry name" value="HDc"/>
    <property type="match status" value="1"/>
</dbReference>
<feature type="binding site" evidence="9">
    <location>
        <position position="577"/>
    </location>
    <ligand>
        <name>Zn(2+)</name>
        <dbReference type="ChEBI" id="CHEBI:29105"/>
        <label>2</label>
    </ligand>
</feature>
<dbReference type="InterPro" id="IPR003607">
    <property type="entry name" value="HD/PDEase_dom"/>
</dbReference>
<feature type="active site" description="Proton donor" evidence="7">
    <location>
        <position position="536"/>
    </location>
</feature>
<dbReference type="PRINTS" id="PR00387">
    <property type="entry name" value="PDIESTERASE1"/>
</dbReference>
<feature type="coiled-coil region" evidence="11">
    <location>
        <begin position="365"/>
        <end position="414"/>
    </location>
</feature>
<dbReference type="InterPro" id="IPR000860">
    <property type="entry name" value="HemC"/>
</dbReference>
<dbReference type="SMART" id="SM00471">
    <property type="entry name" value="HDc"/>
    <property type="match status" value="1"/>
</dbReference>
<proteinExistence type="inferred from homology"/>
<dbReference type="Pfam" id="PF03900">
    <property type="entry name" value="Porphobil_deamC"/>
    <property type="match status" value="1"/>
</dbReference>
<dbReference type="PANTHER" id="PTHR11557:SF0">
    <property type="entry name" value="PORPHOBILINOGEN DEAMINASE"/>
    <property type="match status" value="1"/>
</dbReference>
<evidence type="ECO:0000256" key="4">
    <source>
        <dbReference type="ARBA" id="ARBA00022679"/>
    </source>
</evidence>
<comment type="catalytic activity">
    <reaction evidence="6">
        <text>4 porphobilinogen + H2O = hydroxymethylbilane + 4 NH4(+)</text>
        <dbReference type="Rhea" id="RHEA:13185"/>
        <dbReference type="ChEBI" id="CHEBI:15377"/>
        <dbReference type="ChEBI" id="CHEBI:28938"/>
        <dbReference type="ChEBI" id="CHEBI:57845"/>
        <dbReference type="ChEBI" id="CHEBI:58126"/>
        <dbReference type="EC" id="2.5.1.61"/>
    </reaction>
</comment>
<keyword evidence="13" id="KW-1133">Transmembrane helix</keyword>
<feature type="compositionally biased region" description="Basic and acidic residues" evidence="12">
    <location>
        <begin position="1"/>
        <end position="10"/>
    </location>
</feature>
<dbReference type="InterPro" id="IPR023088">
    <property type="entry name" value="PDEase"/>
</dbReference>
<comment type="similarity">
    <text evidence="3">Belongs to the HMBS family.</text>
</comment>
<dbReference type="AlphaFoldDB" id="A0A1A8WWN0"/>
<feature type="binding site" evidence="8">
    <location>
        <position position="688"/>
    </location>
    <ligand>
        <name>AMP</name>
        <dbReference type="ChEBI" id="CHEBI:456215"/>
    </ligand>
</feature>
<feature type="binding site" evidence="9">
    <location>
        <position position="576"/>
    </location>
    <ligand>
        <name>Zn(2+)</name>
        <dbReference type="ChEBI" id="CHEBI:29105"/>
        <label>1</label>
    </ligand>
</feature>
<organism evidence="15 16">
    <name type="scientific">Plasmodium ovale curtisi</name>
    <dbReference type="NCBI Taxonomy" id="864141"/>
    <lineage>
        <taxon>Eukaryota</taxon>
        <taxon>Sar</taxon>
        <taxon>Alveolata</taxon>
        <taxon>Apicomplexa</taxon>
        <taxon>Aconoidasida</taxon>
        <taxon>Haemosporida</taxon>
        <taxon>Plasmodiidae</taxon>
        <taxon>Plasmodium</taxon>
        <taxon>Plasmodium (Plasmodium)</taxon>
    </lineage>
</organism>
<dbReference type="PROSITE" id="PS00126">
    <property type="entry name" value="PDEASE_I_1"/>
    <property type="match status" value="1"/>
</dbReference>
<sequence>MDRKIDREDNHEGEENEVRKRHKLFKELSKSFQQSERKYDDEELTRSFTLHDEFVKSGKYNSDNAKEYLWKKMKDGAKKRSQKEHDRCVRKDKLKFVYTARKYMKYFFDLRGKNYRSDSTSSYSSIGNSTCTVGNCNSNCASVGGSIGMNQSSSIGSLSMVNKKGNIDNANVVHRLGSMRSKGAPLNFVDYVKEKEEPFCEIYCKEKCRTDTSLCETCMHIFAKNINFILKRLSKYSKKKDNTSEMETCLMFKKENYEEIFLNKFYSSLPFKMIIHSITMILISVIHFFILYQTVLKFIYEDKHTYCLLLLLLCGLFFSLYIGYKYEKRKRVLFINTDEQKMKRKENNNLTKYFSIDNSIPTSPIEDILSNLKFLLDHINKLEEDANDKCMIQLTKMKEKIKKCENILRTQNLNEVQICKYRKFERVYNMWCLDKIENSFEKDEESKIFLSQSVNKKSFNSFSHIHSLLSSKLQDHYNESYEWNANIEIIYKRNVFISIGYKLLYPLGVLELNFDKEKLKRFLFKMYSLYNDVPYHNSLHAAQVAHFSKSMLFMLDMNRKISGIDEFCLHVSSLCHDVGHPGLNNYFLVNSENNLALTYNDNSVLENYHCSLVFKSLKDQNCNIFENYPSHIFTTCKKNIIRAILSTDMKNHFEYISNFRTSKEFIDYENMTNDQIWQTFCLILKAADIGHATLDWDKHFEWTIKINEEFYLQGLLEKSLNMTKSSLCDITTIDKLAASQIGFLKHLCIPLYNELNFISKNKVIYNNCICSIENNIEQWEKNENNQQTLGLEEKYRNENLVDRIKLLKVVHVHISSNSFINVHNLGHEKNRELTIKKNSTKSGINNCTQNGRENTCTRKKKLCLVQANKEIIIGTRDSPLAIKQSDKVKKKLLAYFKKIHKNVKVTLKPIKTTGDKILDKNVGLFGGKGIFTKELDEQLLKNNVHMCVHSLKDIPTVLPENINVSCFLKRDTINDVFLSIKYRSLTDMNKSKTAVVDVQNDHIILNDIQRQRHDHMPKHTHMIDEQSNHLATVATSSLRRKSQIGYTYKNIKLKSIRGNINTRIAKVFNGYCDAVVIALCGLERLMSKKIVRNVMNSDKSSMPSKSYVIGYNNTNIDLNVFHIQKINTKIIYPALCQGIIAVTSNKKNVEISQILKNINDEKSEIMANIERTFLQIIEGNCMMPIGGYTKFLKSEIHFNAIINDIHGYEKYQVKQVGHVHNYHDIATKAATKIKEKMGTEKFNKIKDEAALYYT</sequence>
<dbReference type="InterPro" id="IPR036803">
    <property type="entry name" value="Porphobilinogen_deaminase_C_sf"/>
</dbReference>
<dbReference type="PROSITE" id="PS51845">
    <property type="entry name" value="PDEASE_I_2"/>
    <property type="match status" value="1"/>
</dbReference>
<feature type="region of interest" description="Disordered" evidence="12">
    <location>
        <begin position="1"/>
        <end position="20"/>
    </location>
</feature>
<keyword evidence="11" id="KW-0175">Coiled coil</keyword>
<keyword evidence="13" id="KW-0472">Membrane</keyword>
<dbReference type="Proteomes" id="UP000078546">
    <property type="component" value="Unassembled WGS sequence"/>
</dbReference>
<evidence type="ECO:0000256" key="5">
    <source>
        <dbReference type="ARBA" id="ARBA00023244"/>
    </source>
</evidence>
<evidence type="ECO:0000256" key="1">
    <source>
        <dbReference type="ARBA" id="ARBA00002869"/>
    </source>
</evidence>
<comment type="function">
    <text evidence="1">Tetrapolymerization of the monopyrrole PBG into the hydroxymethylbilane pre-uroporphyrinogen in several discrete steps.</text>
</comment>
<dbReference type="Gene3D" id="3.30.160.40">
    <property type="entry name" value="Porphobilinogen deaminase, C-terminal domain"/>
    <property type="match status" value="1"/>
</dbReference>
<dbReference type="GO" id="GO:0004418">
    <property type="term" value="F:hydroxymethylbilane synthase activity"/>
    <property type="evidence" value="ECO:0007669"/>
    <property type="project" value="UniProtKB-EC"/>
</dbReference>
<comment type="pathway">
    <text evidence="2">Porphyrin-containing compound metabolism; protoporphyrin-IX biosynthesis; coproporphyrinogen-III from 5-aminolevulinate: step 2/4.</text>
</comment>
<feature type="binding site" evidence="9">
    <location>
        <position position="540"/>
    </location>
    <ligand>
        <name>Zn(2+)</name>
        <dbReference type="ChEBI" id="CHEBI:29105"/>
        <label>1</label>
    </ligand>
</feature>
<feature type="binding site" evidence="9">
    <location>
        <position position="688"/>
    </location>
    <ligand>
        <name>Zn(2+)</name>
        <dbReference type="ChEBI" id="CHEBI:29105"/>
        <label>1</label>
    </ligand>
</feature>
<keyword evidence="13" id="KW-0812">Transmembrane</keyword>
<evidence type="ECO:0000256" key="10">
    <source>
        <dbReference type="RuleBase" id="RU363067"/>
    </source>
</evidence>
<dbReference type="SUPFAM" id="SSF54782">
    <property type="entry name" value="Porphobilinogen deaminase (hydroxymethylbilane synthase), C-terminal domain"/>
    <property type="match status" value="1"/>
</dbReference>
<evidence type="ECO:0000256" key="8">
    <source>
        <dbReference type="PIRSR" id="PIRSR623088-2"/>
    </source>
</evidence>
<evidence type="ECO:0000256" key="11">
    <source>
        <dbReference type="SAM" id="Coils"/>
    </source>
</evidence>
<evidence type="ECO:0000256" key="3">
    <source>
        <dbReference type="ARBA" id="ARBA00005638"/>
    </source>
</evidence>
<comment type="cofactor">
    <cofactor evidence="10">
        <name>a divalent metal cation</name>
        <dbReference type="ChEBI" id="CHEBI:60240"/>
    </cofactor>
    <text evidence="10">Binds 2 divalent metal cations per subunit. Site 1 may preferentially bind zinc ions, while site 2 has a preference for magnesium and/or manganese ions.</text>
</comment>
<dbReference type="Gene3D" id="1.10.1300.10">
    <property type="entry name" value="3'5'-cyclic nucleotide phosphodiesterase, catalytic domain"/>
    <property type="match status" value="1"/>
</dbReference>
<feature type="transmembrane region" description="Helical" evidence="13">
    <location>
        <begin position="304"/>
        <end position="324"/>
    </location>
</feature>
<feature type="transmembrane region" description="Helical" evidence="13">
    <location>
        <begin position="273"/>
        <end position="292"/>
    </location>
</feature>
<dbReference type="InterPro" id="IPR022417">
    <property type="entry name" value="Porphobilin_deaminase_N"/>
</dbReference>